<evidence type="ECO:0000256" key="6">
    <source>
        <dbReference type="ARBA" id="ARBA00022670"/>
    </source>
</evidence>
<name>X1AAW3_9ZZZZ</name>
<keyword evidence="8" id="KW-0378">Hydrolase</keyword>
<dbReference type="InterPro" id="IPR036005">
    <property type="entry name" value="Creatinase/aminopeptidase-like"/>
</dbReference>
<comment type="catalytic activity">
    <reaction evidence="1">
        <text>Release of N-terminal amino acids, preferentially methionine, from peptides and arylamides.</text>
        <dbReference type="EC" id="3.4.11.18"/>
    </reaction>
</comment>
<dbReference type="AlphaFoldDB" id="X1AAW3"/>
<dbReference type="Pfam" id="PF00557">
    <property type="entry name" value="Peptidase_M24"/>
    <property type="match status" value="1"/>
</dbReference>
<dbReference type="GO" id="GO:0005737">
    <property type="term" value="C:cytoplasm"/>
    <property type="evidence" value="ECO:0007669"/>
    <property type="project" value="TreeGrafter"/>
</dbReference>
<comment type="caution">
    <text evidence="10">The sequence shown here is derived from an EMBL/GenBank/DDBJ whole genome shotgun (WGS) entry which is preliminary data.</text>
</comment>
<evidence type="ECO:0000256" key="7">
    <source>
        <dbReference type="ARBA" id="ARBA00022723"/>
    </source>
</evidence>
<dbReference type="InterPro" id="IPR050247">
    <property type="entry name" value="Met_Aminopeptidase_Type2"/>
</dbReference>
<evidence type="ECO:0000256" key="8">
    <source>
        <dbReference type="ARBA" id="ARBA00022801"/>
    </source>
</evidence>
<gene>
    <name evidence="10" type="ORF">S01H4_23657</name>
</gene>
<feature type="non-terminal residue" evidence="10">
    <location>
        <position position="253"/>
    </location>
</feature>
<dbReference type="SUPFAM" id="SSF55920">
    <property type="entry name" value="Creatinase/aminopeptidase"/>
    <property type="match status" value="1"/>
</dbReference>
<dbReference type="NCBIfam" id="TIGR00501">
    <property type="entry name" value="met_pdase_II"/>
    <property type="match status" value="1"/>
</dbReference>
<protein>
    <recommendedName>
        <fullName evidence="9">Peptidase M24 domain-containing protein</fullName>
    </recommendedName>
</protein>
<dbReference type="PRINTS" id="PR00599">
    <property type="entry name" value="MAPEPTIDASE"/>
</dbReference>
<organism evidence="10">
    <name type="scientific">marine sediment metagenome</name>
    <dbReference type="NCBI Taxonomy" id="412755"/>
    <lineage>
        <taxon>unclassified sequences</taxon>
        <taxon>metagenomes</taxon>
        <taxon>ecological metagenomes</taxon>
    </lineage>
</organism>
<comment type="cofactor">
    <cofactor evidence="2">
        <name>Mn(2+)</name>
        <dbReference type="ChEBI" id="CHEBI:29035"/>
    </cofactor>
</comment>
<dbReference type="Gene3D" id="1.10.10.10">
    <property type="entry name" value="Winged helix-like DNA-binding domain superfamily/Winged helix DNA-binding domain"/>
    <property type="match status" value="1"/>
</dbReference>
<evidence type="ECO:0000256" key="1">
    <source>
        <dbReference type="ARBA" id="ARBA00000294"/>
    </source>
</evidence>
<keyword evidence="5" id="KW-0031">Aminopeptidase</keyword>
<evidence type="ECO:0000313" key="10">
    <source>
        <dbReference type="EMBL" id="GAG79595.1"/>
    </source>
</evidence>
<keyword evidence="7" id="KW-0479">Metal-binding</keyword>
<evidence type="ECO:0000256" key="2">
    <source>
        <dbReference type="ARBA" id="ARBA00001936"/>
    </source>
</evidence>
<dbReference type="EMBL" id="BART01011006">
    <property type="protein sequence ID" value="GAG79595.1"/>
    <property type="molecule type" value="Genomic_DNA"/>
</dbReference>
<dbReference type="GO" id="GO:0006508">
    <property type="term" value="P:proteolysis"/>
    <property type="evidence" value="ECO:0007669"/>
    <property type="project" value="UniProtKB-KW"/>
</dbReference>
<evidence type="ECO:0000256" key="5">
    <source>
        <dbReference type="ARBA" id="ARBA00022438"/>
    </source>
</evidence>
<evidence type="ECO:0000259" key="9">
    <source>
        <dbReference type="Pfam" id="PF00557"/>
    </source>
</evidence>
<accession>X1AAW3</accession>
<comment type="cofactor">
    <cofactor evidence="3">
        <name>Co(2+)</name>
        <dbReference type="ChEBI" id="CHEBI:48828"/>
    </cofactor>
</comment>
<reference evidence="10" key="1">
    <citation type="journal article" date="2014" name="Front. Microbiol.">
        <title>High frequency of phylogenetically diverse reductive dehalogenase-homologous genes in deep subseafloor sedimentary metagenomes.</title>
        <authorList>
            <person name="Kawai M."/>
            <person name="Futagami T."/>
            <person name="Toyoda A."/>
            <person name="Takaki Y."/>
            <person name="Nishi S."/>
            <person name="Hori S."/>
            <person name="Arai W."/>
            <person name="Tsubouchi T."/>
            <person name="Morono Y."/>
            <person name="Uchiyama I."/>
            <person name="Ito T."/>
            <person name="Fujiyama A."/>
            <person name="Inagaki F."/>
            <person name="Takami H."/>
        </authorList>
    </citation>
    <scope>NUCLEOTIDE SEQUENCE</scope>
    <source>
        <strain evidence="10">Expedition CK06-06</strain>
    </source>
</reference>
<dbReference type="GO" id="GO:0070006">
    <property type="term" value="F:metalloaminopeptidase activity"/>
    <property type="evidence" value="ECO:0007669"/>
    <property type="project" value="InterPro"/>
</dbReference>
<dbReference type="PANTHER" id="PTHR45777:SF2">
    <property type="entry name" value="METHIONINE AMINOPEPTIDASE 2"/>
    <property type="match status" value="1"/>
</dbReference>
<keyword evidence="6" id="KW-0645">Protease</keyword>
<dbReference type="GO" id="GO:0046872">
    <property type="term" value="F:metal ion binding"/>
    <property type="evidence" value="ECO:0007669"/>
    <property type="project" value="UniProtKB-KW"/>
</dbReference>
<dbReference type="InterPro" id="IPR036388">
    <property type="entry name" value="WH-like_DNA-bd_sf"/>
</dbReference>
<dbReference type="InterPro" id="IPR000994">
    <property type="entry name" value="Pept_M24"/>
</dbReference>
<dbReference type="GO" id="GO:0004239">
    <property type="term" value="F:initiator methionyl aminopeptidase activity"/>
    <property type="evidence" value="ECO:0007669"/>
    <property type="project" value="UniProtKB-EC"/>
</dbReference>
<sequence length="253" mass="28050">MTENFEAILESYKKAGRAVIAARKLAKKIVNPGVPFLDIANQCEAEIIKSGAELSFPINMSLNEIAAHYSPPIDDSTVVPESGLLKIDLGSHFNGYIADSAFTINLGEDPKLQSYVDAATEGLEAAIALFKPGTKLYELGEAIAEKIISHGLKPITNLGGHELKQYNLHAGPFIPNYKEKRHAEIIKPGDAYACEPFSTSGVGTVMNGKQSYIYRFVKKNKKNMGYEEQNYMNKIEKYCRKLPFSPRFIEKNQ</sequence>
<evidence type="ECO:0000256" key="4">
    <source>
        <dbReference type="ARBA" id="ARBA00001954"/>
    </source>
</evidence>
<dbReference type="InterPro" id="IPR001714">
    <property type="entry name" value="Pept_M24_MAP"/>
</dbReference>
<dbReference type="InterPro" id="IPR002468">
    <property type="entry name" value="Pept_M24A_MAP2"/>
</dbReference>
<feature type="domain" description="Peptidase M24" evidence="9">
    <location>
        <begin position="11"/>
        <end position="203"/>
    </location>
</feature>
<comment type="cofactor">
    <cofactor evidence="4">
        <name>Fe(2+)</name>
        <dbReference type="ChEBI" id="CHEBI:29033"/>
    </cofactor>
</comment>
<evidence type="ECO:0000256" key="3">
    <source>
        <dbReference type="ARBA" id="ARBA00001941"/>
    </source>
</evidence>
<dbReference type="PANTHER" id="PTHR45777">
    <property type="entry name" value="METHIONINE AMINOPEPTIDASE 2"/>
    <property type="match status" value="1"/>
</dbReference>
<proteinExistence type="predicted"/>
<dbReference type="Gene3D" id="3.90.230.10">
    <property type="entry name" value="Creatinase/methionine aminopeptidase superfamily"/>
    <property type="match status" value="1"/>
</dbReference>